<dbReference type="PROSITE" id="PS50215">
    <property type="entry name" value="ADAM_MEPRO"/>
    <property type="match status" value="1"/>
</dbReference>
<keyword evidence="3" id="KW-1185">Reference proteome</keyword>
<dbReference type="EMBL" id="FMSV02000539">
    <property type="protein sequence ID" value="SEH07717.1"/>
    <property type="molecule type" value="Genomic_DNA"/>
</dbReference>
<proteinExistence type="predicted"/>
<evidence type="ECO:0000259" key="1">
    <source>
        <dbReference type="PROSITE" id="PS50215"/>
    </source>
</evidence>
<accession>A0A1H6FCD2</accession>
<dbReference type="GO" id="GO:0006508">
    <property type="term" value="P:proteolysis"/>
    <property type="evidence" value="ECO:0007669"/>
    <property type="project" value="InterPro"/>
</dbReference>
<evidence type="ECO:0000313" key="3">
    <source>
        <dbReference type="Proteomes" id="UP000236724"/>
    </source>
</evidence>
<dbReference type="Gene3D" id="3.40.390.10">
    <property type="entry name" value="Collagenase (Catalytic Domain)"/>
    <property type="match status" value="1"/>
</dbReference>
<dbReference type="PANTHER" id="PTHR11905:SF159">
    <property type="entry name" value="ADAM METALLOPROTEASE"/>
    <property type="match status" value="1"/>
</dbReference>
<dbReference type="OrthoDB" id="5242130at2"/>
<dbReference type="PANTHER" id="PTHR11905">
    <property type="entry name" value="ADAM A DISINTEGRIN AND METALLOPROTEASE DOMAIN"/>
    <property type="match status" value="1"/>
</dbReference>
<gene>
    <name evidence="2" type="ORF">MBHS_03602</name>
</gene>
<feature type="domain" description="Peptidase M12B" evidence="1">
    <location>
        <begin position="203"/>
        <end position="415"/>
    </location>
</feature>
<name>A0A1H6FCD2_9GAMM</name>
<dbReference type="InterPro" id="IPR024079">
    <property type="entry name" value="MetalloPept_cat_dom_sf"/>
</dbReference>
<reference evidence="2 3" key="1">
    <citation type="submission" date="2016-10" db="EMBL/GenBank/DDBJ databases">
        <authorList>
            <person name="de Groot N.N."/>
        </authorList>
    </citation>
    <scope>NUCLEOTIDE SEQUENCE [LARGE SCALE GENOMIC DNA]</scope>
    <source>
        <strain evidence="2">MBHS1</strain>
    </source>
</reference>
<dbReference type="RefSeq" id="WP_103921342.1">
    <property type="nucleotide sequence ID" value="NZ_FMSV02000539.1"/>
</dbReference>
<dbReference type="AlphaFoldDB" id="A0A1H6FCD2"/>
<dbReference type="Pfam" id="PF13583">
    <property type="entry name" value="Reprolysin_4"/>
    <property type="match status" value="1"/>
</dbReference>
<dbReference type="SUPFAM" id="SSF55486">
    <property type="entry name" value="Metalloproteases ('zincins'), catalytic domain"/>
    <property type="match status" value="1"/>
</dbReference>
<dbReference type="InterPro" id="IPR001590">
    <property type="entry name" value="Peptidase_M12B"/>
</dbReference>
<protein>
    <recommendedName>
        <fullName evidence="1">Peptidase M12B domain-containing protein</fullName>
    </recommendedName>
</protein>
<evidence type="ECO:0000313" key="2">
    <source>
        <dbReference type="EMBL" id="SEH07717.1"/>
    </source>
</evidence>
<dbReference type="Proteomes" id="UP000236724">
    <property type="component" value="Unassembled WGS sequence"/>
</dbReference>
<sequence length="807" mass="89413">MLLAKSGVVCGLCGLIFSQSVGAILMPVGLTRLWQDLPTATTRRSLQNLKQARHIHLDIQVLRQQLQAAHLRRSAQSVFLPMPDGSDAAFQIRPQNTLSPALAKHYPEILSFSGYAITDPATIVQLDISEHGFSAQILDSKGQTIYIRPEHDAQSHYLSYFKHQITQARSLTVDDRLWLPASALPPKTSLRRSATTDNLNIKITYRLAVAATGEFSQFYNADKAQVLSAIVSQVNQLNQIYERDLGVRLELVENTEQLIYLNPETDPYTAGDLPLLLEQNQLQMDQVIGSENYDIGHVFTTEQGGLAGVGTLCSYYYKAYGLSGCASPTDVHFAVDVLAHEIGHQFGATHTYNGSRGACSQRYADTAYEPGSGSTIMSYPGLCAQDNLQNHAQSNFHSASLAQIRQYILQTPENCGRYSIAALPLANPVASPVYVIPRQTPFMLSGNSEVSQQANYSYSWEQWDLGSTGQPLLQDIGSGPLFRAFPPTQSAKRSFPQMNDVLYQTTTTGEILPSTRRSLNFRLIARDNQGSAATTIQTQTIEVSDQAGPFRFSWPNRAVQWQGGSIHRIRWDVANTNQAPVSCEALSLMHSDDGGLNFNTLLADYLENEGSTLIRLPTDWNYQHNRLRLSCVNNLFFAVNPVDFHISPQQWVDGLPRSQAMVLNADPQSTSSLTEFVLQLESNQGQRGNDLLLDSQDQVQIAMKIDADLEDINQAADTFILMFYANTAYQFTPQGLLMWDAKLENLIPIAHYPALQASTLLDIYQGSLSGVAGHFLFFTAYRLTEGLQAGKLVYNQLPLSLQVQNND</sequence>
<dbReference type="GO" id="GO:0004222">
    <property type="term" value="F:metalloendopeptidase activity"/>
    <property type="evidence" value="ECO:0007669"/>
    <property type="project" value="InterPro"/>
</dbReference>
<organism evidence="2 3">
    <name type="scientific">Candidatus Venteria ishoeyi</name>
    <dbReference type="NCBI Taxonomy" id="1899563"/>
    <lineage>
        <taxon>Bacteria</taxon>
        <taxon>Pseudomonadati</taxon>
        <taxon>Pseudomonadota</taxon>
        <taxon>Gammaproteobacteria</taxon>
        <taxon>Thiotrichales</taxon>
        <taxon>Thiotrichaceae</taxon>
        <taxon>Venteria</taxon>
    </lineage>
</organism>